<dbReference type="InterPro" id="IPR041375">
    <property type="entry name" value="VapC45_PIN-like"/>
</dbReference>
<evidence type="ECO:0000313" key="2">
    <source>
        <dbReference type="EMBL" id="WDM44888.1"/>
    </source>
</evidence>
<evidence type="ECO:0000259" key="1">
    <source>
        <dbReference type="Pfam" id="PF18478"/>
    </source>
</evidence>
<feature type="domain" description="VapC45 PIN like" evidence="1">
    <location>
        <begin position="6"/>
        <end position="88"/>
    </location>
</feature>
<name>A0ABY7XWF8_MICLT</name>
<keyword evidence="3" id="KW-1185">Reference proteome</keyword>
<reference evidence="2 3" key="1">
    <citation type="submission" date="2021-06" db="EMBL/GenBank/DDBJ databases">
        <title>Genome-based taxonomic framework of Microbacterium strains isolated from marine environment, the description of four new species and reclassification of four preexisting species.</title>
        <authorList>
            <person name="Lee S.D."/>
            <person name="Kim S.-M."/>
            <person name="Byeon Y.-S."/>
            <person name="Yang H.L."/>
            <person name="Kim I.S."/>
        </authorList>
    </citation>
    <scope>NUCLEOTIDE SEQUENCE [LARGE SCALE GENOMIC DNA]</scope>
    <source>
        <strain evidence="2 3">KACC 14465</strain>
    </source>
</reference>
<protein>
    <recommendedName>
        <fullName evidence="1">VapC45 PIN like domain-containing protein</fullName>
    </recommendedName>
</protein>
<dbReference type="Pfam" id="PF18478">
    <property type="entry name" value="PIN_10"/>
    <property type="match status" value="1"/>
</dbReference>
<gene>
    <name evidence="2" type="ORF">KV395_17250</name>
</gene>
<sequence length="137" mass="15249">MNGFSPVYFADENTLGMAKVLIRLGRADVVHPGHSRLPAVPLGARDLDWMPLVGAAGFIVVTRDRRIRTRPAELAAYKSFGIRSVWIGAKQDLRPQEQADLFLAHEERLKREIIKRGAGPWALAMNVSGLRPVRLPD</sequence>
<accession>A0ABY7XWF8</accession>
<dbReference type="EMBL" id="CP078075">
    <property type="protein sequence ID" value="WDM44888.1"/>
    <property type="molecule type" value="Genomic_DNA"/>
</dbReference>
<dbReference type="RefSeq" id="WP_282215040.1">
    <property type="nucleotide sequence ID" value="NZ_BAAAUN010000001.1"/>
</dbReference>
<dbReference type="Proteomes" id="UP001215097">
    <property type="component" value="Chromosome"/>
</dbReference>
<proteinExistence type="predicted"/>
<organism evidence="2 3">
    <name type="scientific">Microbacterium luteolum</name>
    <name type="common">Aureobacterium luteolum</name>
    <dbReference type="NCBI Taxonomy" id="69367"/>
    <lineage>
        <taxon>Bacteria</taxon>
        <taxon>Bacillati</taxon>
        <taxon>Actinomycetota</taxon>
        <taxon>Actinomycetes</taxon>
        <taxon>Micrococcales</taxon>
        <taxon>Microbacteriaceae</taxon>
        <taxon>Microbacterium</taxon>
    </lineage>
</organism>
<evidence type="ECO:0000313" key="3">
    <source>
        <dbReference type="Proteomes" id="UP001215097"/>
    </source>
</evidence>